<gene>
    <name evidence="2" type="ORF">SAMEA1982600_03364</name>
</gene>
<reference evidence="2 3" key="1">
    <citation type="submission" date="2016-03" db="EMBL/GenBank/DDBJ databases">
        <authorList>
            <consortium name="Pathogen Informatics"/>
        </authorList>
    </citation>
    <scope>NUCLEOTIDE SEQUENCE [LARGE SCALE GENOMIC DNA]</scope>
    <source>
        <strain evidence="2 3">NCTC13364</strain>
    </source>
</reference>
<accession>A0A157Q8X6</accession>
<dbReference type="RefSeq" id="WP_066415415.1">
    <property type="nucleotide sequence ID" value="NZ_FKBS01000017.1"/>
</dbReference>
<evidence type="ECO:0000313" key="2">
    <source>
        <dbReference type="EMBL" id="SAI42030.1"/>
    </source>
</evidence>
<protein>
    <submittedName>
        <fullName evidence="2">Uncharacterized protein conserved in bacteria</fullName>
    </submittedName>
</protein>
<evidence type="ECO:0000313" key="3">
    <source>
        <dbReference type="Proteomes" id="UP000077037"/>
    </source>
</evidence>
<organism evidence="2 3">
    <name type="scientific">Bordetella ansorpii</name>
    <dbReference type="NCBI Taxonomy" id="288768"/>
    <lineage>
        <taxon>Bacteria</taxon>
        <taxon>Pseudomonadati</taxon>
        <taxon>Pseudomonadota</taxon>
        <taxon>Betaproteobacteria</taxon>
        <taxon>Burkholderiales</taxon>
        <taxon>Alcaligenaceae</taxon>
        <taxon>Bordetella</taxon>
    </lineage>
</organism>
<dbReference type="OrthoDB" id="5295974at2"/>
<dbReference type="AlphaFoldDB" id="A0A157Q8X6"/>
<proteinExistence type="predicted"/>
<dbReference type="InterPro" id="IPR016631">
    <property type="entry name" value="Regulatory_RpfE"/>
</dbReference>
<dbReference type="EMBL" id="FKBS01000017">
    <property type="protein sequence ID" value="SAI42030.1"/>
    <property type="molecule type" value="Genomic_DNA"/>
</dbReference>
<dbReference type="PIRSF" id="PIRSF015283">
    <property type="entry name" value="Regulatory_RpfE"/>
    <property type="match status" value="1"/>
</dbReference>
<name>A0A157Q8X6_9BORD</name>
<feature type="region of interest" description="Disordered" evidence="1">
    <location>
        <begin position="83"/>
        <end position="116"/>
    </location>
</feature>
<sequence>MLIVIPGALPPASVAPELAKRLPKQAPALHAWLQAGQARPEPFDVRAQGCTPFEAWQLEQAGFRSQPELPFGAGLGPLLAAQARTDARRPPASPPGADAASADASATPPPAGAASTDDGIWLADLVHMALGTDQASLLEPDQMDLRPEEGQALYDAVAPLFEDTAFSAAPLAPHRWRVTLPDGLRPHTGSPRAVAGHNLNAWWPQDAAMRPWRRLLNEIQMAWYEHPVNEARAARGVAPVNGLWLYGGAAPWPIQQPAPDHAQLITDLDAAHRAGDWATWLDVLARLDKTYLAPLAGSEKSALPAQPTELLLLGEDRRVRLTLKPRTGLLKWLPAPKNDWNTWWSRPV</sequence>
<feature type="compositionally biased region" description="Low complexity" evidence="1">
    <location>
        <begin position="95"/>
        <end position="116"/>
    </location>
</feature>
<dbReference type="Proteomes" id="UP000077037">
    <property type="component" value="Unassembled WGS sequence"/>
</dbReference>
<evidence type="ECO:0000256" key="1">
    <source>
        <dbReference type="SAM" id="MobiDB-lite"/>
    </source>
</evidence>